<evidence type="ECO:0000313" key="2">
    <source>
        <dbReference type="EnsemblMetazoa" id="PPA25755.1"/>
    </source>
</evidence>
<sequence>MKVRTSSVSPLPTDTTTTLPGCSTALSTPSPSSIAPFQAGRKNWNLNSLIKYDDYWKIDKLITDKQMNPTRVLVDQCYGAFASADVLRVLVKHGAPMKPSAPIELEPLAHYVLAYFIKYNTLNYKDRKKFNEVIQYLKEEGHSMEYAFDCLQTVKAPSDHDIYKLVTPPSSRHPSPSLSPSLSQSTTTSSVSSPPPLDAAPTEPTAAASVDADSQEENANPTPASNKRKIGRAPSSSKAKRRRL</sequence>
<evidence type="ECO:0000313" key="3">
    <source>
        <dbReference type="Proteomes" id="UP000005239"/>
    </source>
</evidence>
<feature type="region of interest" description="Disordered" evidence="1">
    <location>
        <begin position="1"/>
        <end position="29"/>
    </location>
</feature>
<protein>
    <submittedName>
        <fullName evidence="2">Uncharacterized protein</fullName>
    </submittedName>
</protein>
<proteinExistence type="predicted"/>
<accession>A0A2A6BJ32</accession>
<feature type="compositionally biased region" description="Low complexity" evidence="1">
    <location>
        <begin position="1"/>
        <end position="24"/>
    </location>
</feature>
<feature type="compositionally biased region" description="Low complexity" evidence="1">
    <location>
        <begin position="167"/>
        <end position="192"/>
    </location>
</feature>
<name>A0A2A6BJ32_PRIPA</name>
<accession>A0A8R1UHS7</accession>
<dbReference type="EnsemblMetazoa" id="PPA25755.1">
    <property type="protein sequence ID" value="PPA25755.1"/>
    <property type="gene ID" value="WBGene00115309"/>
</dbReference>
<feature type="region of interest" description="Disordered" evidence="1">
    <location>
        <begin position="162"/>
        <end position="244"/>
    </location>
</feature>
<gene>
    <name evidence="2" type="primary">WBGene00115309</name>
</gene>
<evidence type="ECO:0000256" key="1">
    <source>
        <dbReference type="SAM" id="MobiDB-lite"/>
    </source>
</evidence>
<dbReference type="AlphaFoldDB" id="A0A2A6BJ32"/>
<reference evidence="2" key="2">
    <citation type="submission" date="2022-06" db="UniProtKB">
        <authorList>
            <consortium name="EnsemblMetazoa"/>
        </authorList>
    </citation>
    <scope>IDENTIFICATION</scope>
    <source>
        <strain evidence="2">PS312</strain>
    </source>
</reference>
<keyword evidence="3" id="KW-1185">Reference proteome</keyword>
<reference evidence="3" key="1">
    <citation type="journal article" date="2008" name="Nat. Genet.">
        <title>The Pristionchus pacificus genome provides a unique perspective on nematode lifestyle and parasitism.</title>
        <authorList>
            <person name="Dieterich C."/>
            <person name="Clifton S.W."/>
            <person name="Schuster L.N."/>
            <person name="Chinwalla A."/>
            <person name="Delehaunty K."/>
            <person name="Dinkelacker I."/>
            <person name="Fulton L."/>
            <person name="Fulton R."/>
            <person name="Godfrey J."/>
            <person name="Minx P."/>
            <person name="Mitreva M."/>
            <person name="Roeseler W."/>
            <person name="Tian H."/>
            <person name="Witte H."/>
            <person name="Yang S.P."/>
            <person name="Wilson R.K."/>
            <person name="Sommer R.J."/>
        </authorList>
    </citation>
    <scope>NUCLEOTIDE SEQUENCE [LARGE SCALE GENOMIC DNA]</scope>
    <source>
        <strain evidence="3">PS312</strain>
    </source>
</reference>
<dbReference type="Proteomes" id="UP000005239">
    <property type="component" value="Unassembled WGS sequence"/>
</dbReference>
<organism evidence="2 3">
    <name type="scientific">Pristionchus pacificus</name>
    <name type="common">Parasitic nematode worm</name>
    <dbReference type="NCBI Taxonomy" id="54126"/>
    <lineage>
        <taxon>Eukaryota</taxon>
        <taxon>Metazoa</taxon>
        <taxon>Ecdysozoa</taxon>
        <taxon>Nematoda</taxon>
        <taxon>Chromadorea</taxon>
        <taxon>Rhabditida</taxon>
        <taxon>Rhabditina</taxon>
        <taxon>Diplogasteromorpha</taxon>
        <taxon>Diplogasteroidea</taxon>
        <taxon>Neodiplogasteridae</taxon>
        <taxon>Pristionchus</taxon>
    </lineage>
</organism>